<evidence type="ECO:0000313" key="2">
    <source>
        <dbReference type="Proteomes" id="UP000485058"/>
    </source>
</evidence>
<evidence type="ECO:0000313" key="1">
    <source>
        <dbReference type="EMBL" id="GFH25964.1"/>
    </source>
</evidence>
<comment type="caution">
    <text evidence="1">The sequence shown here is derived from an EMBL/GenBank/DDBJ whole genome shotgun (WGS) entry which is preliminary data.</text>
</comment>
<keyword evidence="2" id="KW-1185">Reference proteome</keyword>
<protein>
    <submittedName>
        <fullName evidence="1">Uncharacterized protein</fullName>
    </submittedName>
</protein>
<reference evidence="1 2" key="1">
    <citation type="submission" date="2020-02" db="EMBL/GenBank/DDBJ databases">
        <title>Draft genome sequence of Haematococcus lacustris strain NIES-144.</title>
        <authorList>
            <person name="Morimoto D."/>
            <person name="Nakagawa S."/>
            <person name="Yoshida T."/>
            <person name="Sawayama S."/>
        </authorList>
    </citation>
    <scope>NUCLEOTIDE SEQUENCE [LARGE SCALE GENOMIC DNA]</scope>
    <source>
        <strain evidence="1 2">NIES-144</strain>
    </source>
</reference>
<feature type="non-terminal residue" evidence="1">
    <location>
        <position position="47"/>
    </location>
</feature>
<organism evidence="1 2">
    <name type="scientific">Haematococcus lacustris</name>
    <name type="common">Green alga</name>
    <name type="synonym">Haematococcus pluvialis</name>
    <dbReference type="NCBI Taxonomy" id="44745"/>
    <lineage>
        <taxon>Eukaryota</taxon>
        <taxon>Viridiplantae</taxon>
        <taxon>Chlorophyta</taxon>
        <taxon>core chlorophytes</taxon>
        <taxon>Chlorophyceae</taxon>
        <taxon>CS clade</taxon>
        <taxon>Chlamydomonadales</taxon>
        <taxon>Haematococcaceae</taxon>
        <taxon>Haematococcus</taxon>
    </lineage>
</organism>
<dbReference type="EMBL" id="BLLF01002973">
    <property type="protein sequence ID" value="GFH25964.1"/>
    <property type="molecule type" value="Genomic_DNA"/>
</dbReference>
<sequence length="47" mass="5090">LMLVLNAMQHLTNMLRPHQVDALDKLLMQSGDSLAATAGPEEGTIML</sequence>
<gene>
    <name evidence="1" type="ORF">HaLaN_24021</name>
</gene>
<name>A0A6A0A2C9_HAELA</name>
<feature type="non-terminal residue" evidence="1">
    <location>
        <position position="1"/>
    </location>
</feature>
<dbReference type="AlphaFoldDB" id="A0A6A0A2C9"/>
<accession>A0A6A0A2C9</accession>
<proteinExistence type="predicted"/>
<dbReference type="Proteomes" id="UP000485058">
    <property type="component" value="Unassembled WGS sequence"/>
</dbReference>